<accession>A0ABR2INR7</accession>
<evidence type="ECO:0000313" key="10">
    <source>
        <dbReference type="EMBL" id="KAK8866298.1"/>
    </source>
</evidence>
<dbReference type="InterPro" id="IPR000719">
    <property type="entry name" value="Prot_kinase_dom"/>
</dbReference>
<keyword evidence="4" id="KW-0418">Kinase</keyword>
<reference evidence="10 11" key="1">
    <citation type="submission" date="2024-04" db="EMBL/GenBank/DDBJ databases">
        <title>Tritrichomonas musculus Genome.</title>
        <authorList>
            <person name="Alves-Ferreira E."/>
            <person name="Grigg M."/>
            <person name="Lorenzi H."/>
            <person name="Galac M."/>
        </authorList>
    </citation>
    <scope>NUCLEOTIDE SEQUENCE [LARGE SCALE GENOMIC DNA]</scope>
    <source>
        <strain evidence="10 11">EAF2021</strain>
    </source>
</reference>
<evidence type="ECO:0000256" key="1">
    <source>
        <dbReference type="ARBA" id="ARBA00022527"/>
    </source>
</evidence>
<proteinExistence type="inferred from homology"/>
<dbReference type="PROSITE" id="PS00107">
    <property type="entry name" value="PROTEIN_KINASE_ATP"/>
    <property type="match status" value="1"/>
</dbReference>
<evidence type="ECO:0000313" key="11">
    <source>
        <dbReference type="Proteomes" id="UP001470230"/>
    </source>
</evidence>
<dbReference type="InterPro" id="IPR017441">
    <property type="entry name" value="Protein_kinase_ATP_BS"/>
</dbReference>
<protein>
    <recommendedName>
        <fullName evidence="9">Protein kinase domain-containing protein</fullName>
    </recommendedName>
</protein>
<evidence type="ECO:0000256" key="4">
    <source>
        <dbReference type="ARBA" id="ARBA00022777"/>
    </source>
</evidence>
<evidence type="ECO:0000256" key="2">
    <source>
        <dbReference type="ARBA" id="ARBA00022679"/>
    </source>
</evidence>
<evidence type="ECO:0000259" key="9">
    <source>
        <dbReference type="PROSITE" id="PS50011"/>
    </source>
</evidence>
<feature type="binding site" evidence="7">
    <location>
        <position position="40"/>
    </location>
    <ligand>
        <name>ATP</name>
        <dbReference type="ChEBI" id="CHEBI:30616"/>
    </ligand>
</feature>
<dbReference type="PROSITE" id="PS50011">
    <property type="entry name" value="PROTEIN_KINASE_DOM"/>
    <property type="match status" value="1"/>
</dbReference>
<keyword evidence="11" id="KW-1185">Reference proteome</keyword>
<dbReference type="InterPro" id="IPR008271">
    <property type="entry name" value="Ser/Thr_kinase_AS"/>
</dbReference>
<gene>
    <name evidence="10" type="ORF">M9Y10_009258</name>
</gene>
<dbReference type="PROSITE" id="PS00108">
    <property type="entry name" value="PROTEIN_KINASE_ST"/>
    <property type="match status" value="1"/>
</dbReference>
<dbReference type="PRINTS" id="PR00109">
    <property type="entry name" value="TYRKINASE"/>
</dbReference>
<dbReference type="SUPFAM" id="SSF56112">
    <property type="entry name" value="Protein kinase-like (PK-like)"/>
    <property type="match status" value="1"/>
</dbReference>
<dbReference type="InterPro" id="IPR050339">
    <property type="entry name" value="CC_SR_Kinase"/>
</dbReference>
<evidence type="ECO:0000256" key="3">
    <source>
        <dbReference type="ARBA" id="ARBA00022741"/>
    </source>
</evidence>
<feature type="domain" description="Protein kinase" evidence="9">
    <location>
        <begin position="11"/>
        <end position="224"/>
    </location>
</feature>
<keyword evidence="5 7" id="KW-0067">ATP-binding</keyword>
<evidence type="ECO:0000256" key="8">
    <source>
        <dbReference type="RuleBase" id="RU000304"/>
    </source>
</evidence>
<dbReference type="EMBL" id="JAPFFF010000015">
    <property type="protein sequence ID" value="KAK8866298.1"/>
    <property type="molecule type" value="Genomic_DNA"/>
</dbReference>
<evidence type="ECO:0000256" key="7">
    <source>
        <dbReference type="PROSITE-ProRule" id="PRU10141"/>
    </source>
</evidence>
<keyword evidence="3 7" id="KW-0547">Nucleotide-binding</keyword>
<keyword evidence="2" id="KW-0808">Transferase</keyword>
<dbReference type="Pfam" id="PF00069">
    <property type="entry name" value="Pkinase"/>
    <property type="match status" value="1"/>
</dbReference>
<sequence>MKAEASMNIDFIIQNKIGQGSFGKVYKVKSKINHEIYAAKISQKELEESTAEMKIDILREVSILSKLNHPSVLKFIFFSPTNFKHKPKPVIITEYTPNGTLKNFIELSQSNIYNWDDTRKLITVYGIASAMSYLHSHDIIHRDLKPENILMDDFLFPKIADFGLSKINTIEKVDSIIKSADGCIKGTPSYMAPEIWFRVEYSKASDVYTFGLILYEIYTQKKTV</sequence>
<dbReference type="PIRSF" id="PIRSF000654">
    <property type="entry name" value="Integrin-linked_kinase"/>
    <property type="match status" value="1"/>
</dbReference>
<dbReference type="Gene3D" id="1.10.510.10">
    <property type="entry name" value="Transferase(Phosphotransferase) domain 1"/>
    <property type="match status" value="1"/>
</dbReference>
<comment type="similarity">
    <text evidence="6">Belongs to the protein kinase superfamily. Ser/Thr protein kinase family. GCN2 subfamily.</text>
</comment>
<organism evidence="10 11">
    <name type="scientific">Tritrichomonas musculus</name>
    <dbReference type="NCBI Taxonomy" id="1915356"/>
    <lineage>
        <taxon>Eukaryota</taxon>
        <taxon>Metamonada</taxon>
        <taxon>Parabasalia</taxon>
        <taxon>Tritrichomonadida</taxon>
        <taxon>Tritrichomonadidae</taxon>
        <taxon>Tritrichomonas</taxon>
    </lineage>
</organism>
<comment type="caution">
    <text evidence="10">The sequence shown here is derived from an EMBL/GenBank/DDBJ whole genome shotgun (WGS) entry which is preliminary data.</text>
</comment>
<dbReference type="SMART" id="SM00220">
    <property type="entry name" value="S_TKc"/>
    <property type="match status" value="1"/>
</dbReference>
<dbReference type="PANTHER" id="PTHR11042">
    <property type="entry name" value="EUKARYOTIC TRANSLATION INITIATION FACTOR 2-ALPHA KINASE EIF2-ALPHA KINASE -RELATED"/>
    <property type="match status" value="1"/>
</dbReference>
<keyword evidence="1 8" id="KW-0723">Serine/threonine-protein kinase</keyword>
<evidence type="ECO:0000256" key="6">
    <source>
        <dbReference type="ARBA" id="ARBA00037982"/>
    </source>
</evidence>
<evidence type="ECO:0000256" key="5">
    <source>
        <dbReference type="ARBA" id="ARBA00022840"/>
    </source>
</evidence>
<dbReference type="InterPro" id="IPR011009">
    <property type="entry name" value="Kinase-like_dom_sf"/>
</dbReference>
<dbReference type="Proteomes" id="UP001470230">
    <property type="component" value="Unassembled WGS sequence"/>
</dbReference>
<name>A0ABR2INR7_9EUKA</name>
<dbReference type="InterPro" id="IPR001245">
    <property type="entry name" value="Ser-Thr/Tyr_kinase_cat_dom"/>
</dbReference>